<accession>A0A537KRF2</accession>
<evidence type="ECO:0000313" key="2">
    <source>
        <dbReference type="Proteomes" id="UP000319353"/>
    </source>
</evidence>
<gene>
    <name evidence="1" type="ORF">E6H01_12460</name>
</gene>
<comment type="caution">
    <text evidence="1">The sequence shown here is derived from an EMBL/GenBank/DDBJ whole genome shotgun (WGS) entry which is preliminary data.</text>
</comment>
<dbReference type="Proteomes" id="UP000319353">
    <property type="component" value="Unassembled WGS sequence"/>
</dbReference>
<reference evidence="1 2" key="1">
    <citation type="journal article" date="2019" name="Nat. Microbiol.">
        <title>Mediterranean grassland soil C-N compound turnover is dependent on rainfall and depth, and is mediated by genomically divergent microorganisms.</title>
        <authorList>
            <person name="Diamond S."/>
            <person name="Andeer P.F."/>
            <person name="Li Z."/>
            <person name="Crits-Christoph A."/>
            <person name="Burstein D."/>
            <person name="Anantharaman K."/>
            <person name="Lane K.R."/>
            <person name="Thomas B.C."/>
            <person name="Pan C."/>
            <person name="Northen T.R."/>
            <person name="Banfield J.F."/>
        </authorList>
    </citation>
    <scope>NUCLEOTIDE SEQUENCE [LARGE SCALE GENOMIC DNA]</scope>
    <source>
        <strain evidence="1">NP_4</strain>
    </source>
</reference>
<sequence length="157" mass="17912">MARKPTTAERKWHRKMAVGLFNEVWRLLEKTRSLAEDERMIHAAHASRFHWGEVGTAVNRAIGDWQISHVYAILGRPEPATYHAVRSLATCKQNGIEDFPLAFAYEALARADAVAGRKRDLRTHLALAREVGSTIKDKEDRDLLFRDLKSIRPARGR</sequence>
<protein>
    <submittedName>
        <fullName evidence="1">Uncharacterized protein</fullName>
    </submittedName>
</protein>
<proteinExistence type="predicted"/>
<dbReference type="AlphaFoldDB" id="A0A537KRF2"/>
<evidence type="ECO:0000313" key="1">
    <source>
        <dbReference type="EMBL" id="TMI98334.1"/>
    </source>
</evidence>
<organism evidence="1 2">
    <name type="scientific">Candidatus Segetimicrobium genomatis</name>
    <dbReference type="NCBI Taxonomy" id="2569760"/>
    <lineage>
        <taxon>Bacteria</taxon>
        <taxon>Bacillati</taxon>
        <taxon>Candidatus Sysuimicrobiota</taxon>
        <taxon>Candidatus Sysuimicrobiia</taxon>
        <taxon>Candidatus Sysuimicrobiales</taxon>
        <taxon>Candidatus Segetimicrobiaceae</taxon>
        <taxon>Candidatus Segetimicrobium</taxon>
    </lineage>
</organism>
<dbReference type="EMBL" id="VBAL01000173">
    <property type="protein sequence ID" value="TMI98334.1"/>
    <property type="molecule type" value="Genomic_DNA"/>
</dbReference>
<name>A0A537KRF2_9BACT</name>